<reference evidence="9" key="1">
    <citation type="submission" date="2021-01" db="EMBL/GenBank/DDBJ databases">
        <title>Adiantum capillus-veneris genome.</title>
        <authorList>
            <person name="Fang Y."/>
            <person name="Liao Q."/>
        </authorList>
    </citation>
    <scope>NUCLEOTIDE SEQUENCE</scope>
    <source>
        <strain evidence="9">H3</strain>
        <tissue evidence="9">Leaf</tissue>
    </source>
</reference>
<evidence type="ECO:0000313" key="9">
    <source>
        <dbReference type="EMBL" id="KAI5069832.1"/>
    </source>
</evidence>
<evidence type="ECO:0000256" key="2">
    <source>
        <dbReference type="ARBA" id="ARBA00008361"/>
    </source>
</evidence>
<feature type="compositionally biased region" description="Polar residues" evidence="6">
    <location>
        <begin position="173"/>
        <end position="195"/>
    </location>
</feature>
<accession>A0A9D4ZD94</accession>
<keyword evidence="3" id="KW-0489">Methyltransferase</keyword>
<evidence type="ECO:0000256" key="3">
    <source>
        <dbReference type="ARBA" id="ARBA00022603"/>
    </source>
</evidence>
<comment type="caution">
    <text evidence="9">The sequence shown here is derived from an EMBL/GenBank/DDBJ whole genome shotgun (WGS) entry which is preliminary data.</text>
</comment>
<keyword evidence="3" id="KW-0808">Transferase</keyword>
<evidence type="ECO:0000256" key="5">
    <source>
        <dbReference type="ARBA" id="ARBA00037847"/>
    </source>
</evidence>
<dbReference type="Proteomes" id="UP000886520">
    <property type="component" value="Chromosome 15"/>
</dbReference>
<dbReference type="PANTHER" id="PTHR10108:SF1077">
    <property type="entry name" value="METHYLTRANSFERASE PMT27-RELATED"/>
    <property type="match status" value="1"/>
</dbReference>
<dbReference type="GO" id="GO:0005768">
    <property type="term" value="C:endosome"/>
    <property type="evidence" value="ECO:0007669"/>
    <property type="project" value="TreeGrafter"/>
</dbReference>
<keyword evidence="10" id="KW-1185">Reference proteome</keyword>
<dbReference type="GO" id="GO:0032259">
    <property type="term" value="P:methylation"/>
    <property type="evidence" value="ECO:0007669"/>
    <property type="project" value="UniProtKB-KW"/>
</dbReference>
<dbReference type="GO" id="GO:0008168">
    <property type="term" value="F:methyltransferase activity"/>
    <property type="evidence" value="ECO:0007669"/>
    <property type="project" value="UniProtKB-KW"/>
</dbReference>
<feature type="region of interest" description="Disordered" evidence="6">
    <location>
        <begin position="38"/>
        <end position="242"/>
    </location>
</feature>
<evidence type="ECO:0000256" key="7">
    <source>
        <dbReference type="SAM" id="Phobius"/>
    </source>
</evidence>
<comment type="similarity">
    <text evidence="2">Belongs to the methyltransferase superfamily.</text>
</comment>
<dbReference type="AlphaFoldDB" id="A0A9D4ZD94"/>
<keyword evidence="7" id="KW-0472">Membrane</keyword>
<name>A0A9D4ZD94_ADICA</name>
<feature type="transmembrane region" description="Helical" evidence="7">
    <location>
        <begin position="16"/>
        <end position="36"/>
    </location>
</feature>
<dbReference type="Pfam" id="PF03141">
    <property type="entry name" value="Methyltransf_29"/>
    <property type="match status" value="1"/>
</dbReference>
<evidence type="ECO:0000313" key="10">
    <source>
        <dbReference type="Proteomes" id="UP000886520"/>
    </source>
</evidence>
<evidence type="ECO:0000256" key="4">
    <source>
        <dbReference type="ARBA" id="ARBA00022968"/>
    </source>
</evidence>
<sequence length="765" mass="85722">MAAGRHFRNDKQMPSFYVMATIAVFVALCLIGMWMLSSPSGDEVVPRGESILVSEREGVHEKKESEPQQFEESAGDVEQETQEKVEQSPLTQSDSPEDGSETGEDNKEPETVDSEENKEPETVDNEEKKEPEADPDTEKPTPDVQGDHEEVKGKDEEGTQEEEKGSDLEESGAAQSEIQIETKEVPNNNWETQASESKEEKETVAGEEQNPDEGVASEETPNDEEDGAKKAGSEDKSGSDEWSLCNAEGAADYIPCLDNKEAIKNLPSSKHYEHRERHCPSSPPTCLVPLPQDYHSPVPWPKSRNEVWFSNVPHPGLVSYKKDQNWVKKAGDKLMFPGGGTQFKHGAVHYIEFIEQTLPDIALGNHTRVILDVGCGVASFGGYLFDKEVLAMSFAPKDEHEAQIQLALERGIPAISAVMGTQRLVFPSNVFDAVHCARCRVPWHIDGGKLLLELNRVLRPGGYFIWSATPVYWKGAEDVAIWKDMVALTAAICWELVARTTDSSTGVGVAIFHKPTTNFCYETRKQSSPPLCDSDDKPDAAWYIPMTACIHKLPSDEDARGIEWPTEWPLRLTTAPTWLASEKGVYGKPAAADFRSDTEHWERVVDKSYLHGLGIDWSKIRNVMDMKAVYGGFAAALASQPVWVINVVPFDAADTLPIIFDRGLFGIYHDWCESFSSYPRTYDLLHSDHLLDRLKKRCSVKAVIVEIDRLLRPDGWVIFREKINNVKEIEALLKSLNWEVRMTYIKNEEGLLAVQKTRWRPEATF</sequence>
<dbReference type="InterPro" id="IPR004159">
    <property type="entry name" value="Put_SAM_MeTrfase"/>
</dbReference>
<dbReference type="EMBL" id="JABFUD020000015">
    <property type="protein sequence ID" value="KAI5069484.1"/>
    <property type="molecule type" value="Genomic_DNA"/>
</dbReference>
<gene>
    <name evidence="8" type="ORF">GOP47_0015785</name>
    <name evidence="9" type="ORF">GOP47_0016133</name>
</gene>
<dbReference type="PANTHER" id="PTHR10108">
    <property type="entry name" value="SAM-DEPENDENT METHYLTRANSFERASE"/>
    <property type="match status" value="1"/>
</dbReference>
<dbReference type="GO" id="GO:0016020">
    <property type="term" value="C:membrane"/>
    <property type="evidence" value="ECO:0007669"/>
    <property type="project" value="UniProtKB-SubCell"/>
</dbReference>
<keyword evidence="4" id="KW-0735">Signal-anchor</keyword>
<evidence type="ECO:0000256" key="1">
    <source>
        <dbReference type="ARBA" id="ARBA00004606"/>
    </source>
</evidence>
<dbReference type="OrthoDB" id="2013972at2759"/>
<evidence type="ECO:0000313" key="8">
    <source>
        <dbReference type="EMBL" id="KAI5069484.1"/>
    </source>
</evidence>
<feature type="compositionally biased region" description="Basic and acidic residues" evidence="6">
    <location>
        <begin position="54"/>
        <end position="66"/>
    </location>
</feature>
<dbReference type="Gene3D" id="3.40.50.150">
    <property type="entry name" value="Vaccinia Virus protein VP39"/>
    <property type="match status" value="1"/>
</dbReference>
<dbReference type="FunFam" id="3.40.50.150:FF:000148">
    <property type="entry name" value="Probable methyltransferase PMT25"/>
    <property type="match status" value="1"/>
</dbReference>
<evidence type="ECO:0008006" key="11">
    <source>
        <dbReference type="Google" id="ProtNLM"/>
    </source>
</evidence>
<keyword evidence="7" id="KW-1133">Transmembrane helix</keyword>
<dbReference type="EMBL" id="JABFUD020000015">
    <property type="protein sequence ID" value="KAI5069832.1"/>
    <property type="molecule type" value="Genomic_DNA"/>
</dbReference>
<organism evidence="9 10">
    <name type="scientific">Adiantum capillus-veneris</name>
    <name type="common">Maidenhair fern</name>
    <dbReference type="NCBI Taxonomy" id="13818"/>
    <lineage>
        <taxon>Eukaryota</taxon>
        <taxon>Viridiplantae</taxon>
        <taxon>Streptophyta</taxon>
        <taxon>Embryophyta</taxon>
        <taxon>Tracheophyta</taxon>
        <taxon>Polypodiopsida</taxon>
        <taxon>Polypodiidae</taxon>
        <taxon>Polypodiales</taxon>
        <taxon>Pteridineae</taxon>
        <taxon>Pteridaceae</taxon>
        <taxon>Vittarioideae</taxon>
        <taxon>Adiantum</taxon>
    </lineage>
</organism>
<keyword evidence="7" id="KW-0812">Transmembrane</keyword>
<feature type="compositionally biased region" description="Basic and acidic residues" evidence="6">
    <location>
        <begin position="104"/>
        <end position="167"/>
    </location>
</feature>
<evidence type="ECO:0000256" key="6">
    <source>
        <dbReference type="SAM" id="MobiDB-lite"/>
    </source>
</evidence>
<proteinExistence type="inferred from homology"/>
<comment type="subcellular location">
    <subcellularLocation>
        <location evidence="5">Endomembrane system</location>
        <topology evidence="5">Single-pass membrane protein</topology>
    </subcellularLocation>
    <subcellularLocation>
        <location evidence="1">Membrane</location>
        <topology evidence="1">Single-pass type II membrane protein</topology>
    </subcellularLocation>
</comment>
<dbReference type="InterPro" id="IPR029063">
    <property type="entry name" value="SAM-dependent_MTases_sf"/>
</dbReference>
<dbReference type="SUPFAM" id="SSF53335">
    <property type="entry name" value="S-adenosyl-L-methionine-dependent methyltransferases"/>
    <property type="match status" value="2"/>
</dbReference>
<dbReference type="CDD" id="cd02440">
    <property type="entry name" value="AdoMet_MTases"/>
    <property type="match status" value="1"/>
</dbReference>
<feature type="compositionally biased region" description="Basic and acidic residues" evidence="6">
    <location>
        <begin position="227"/>
        <end position="239"/>
    </location>
</feature>
<dbReference type="GO" id="GO:0005802">
    <property type="term" value="C:trans-Golgi network"/>
    <property type="evidence" value="ECO:0007669"/>
    <property type="project" value="TreeGrafter"/>
</dbReference>
<protein>
    <recommendedName>
        <fullName evidence="11">Methyltransferase</fullName>
    </recommendedName>
</protein>